<evidence type="ECO:0008006" key="12">
    <source>
        <dbReference type="Google" id="ProtNLM"/>
    </source>
</evidence>
<dbReference type="InterPro" id="IPR043128">
    <property type="entry name" value="Rev_trsase/Diguanyl_cyclase"/>
</dbReference>
<evidence type="ECO:0000256" key="4">
    <source>
        <dbReference type="ARBA" id="ARBA00022759"/>
    </source>
</evidence>
<evidence type="ECO:0000259" key="9">
    <source>
        <dbReference type="Pfam" id="PF17917"/>
    </source>
</evidence>
<organism evidence="10 11">
    <name type="scientific">Candolleomyces eurysporus</name>
    <dbReference type="NCBI Taxonomy" id="2828524"/>
    <lineage>
        <taxon>Eukaryota</taxon>
        <taxon>Fungi</taxon>
        <taxon>Dikarya</taxon>
        <taxon>Basidiomycota</taxon>
        <taxon>Agaricomycotina</taxon>
        <taxon>Agaricomycetes</taxon>
        <taxon>Agaricomycetidae</taxon>
        <taxon>Agaricales</taxon>
        <taxon>Agaricineae</taxon>
        <taxon>Psathyrellaceae</taxon>
        <taxon>Candolleomyces</taxon>
    </lineage>
</organism>
<dbReference type="InterPro" id="IPR050951">
    <property type="entry name" value="Retrovirus_Pol_polyprotein"/>
</dbReference>
<evidence type="ECO:0000256" key="7">
    <source>
        <dbReference type="SAM" id="MobiDB-lite"/>
    </source>
</evidence>
<reference evidence="10" key="1">
    <citation type="submission" date="2022-06" db="EMBL/GenBank/DDBJ databases">
        <title>Genome Sequence of Candolleomyces eurysporus.</title>
        <authorList>
            <person name="Buettner E."/>
        </authorList>
    </citation>
    <scope>NUCLEOTIDE SEQUENCE</scope>
    <source>
        <strain evidence="10">VTCC 930004</strain>
    </source>
</reference>
<dbReference type="FunFam" id="3.30.70.270:FF:000003">
    <property type="entry name" value="Transposon Ty3-G Gag-Pol polyprotein"/>
    <property type="match status" value="1"/>
</dbReference>
<feature type="compositionally biased region" description="Polar residues" evidence="7">
    <location>
        <begin position="9"/>
        <end position="19"/>
    </location>
</feature>
<dbReference type="Proteomes" id="UP001140091">
    <property type="component" value="Unassembled WGS sequence"/>
</dbReference>
<dbReference type="CDD" id="cd01647">
    <property type="entry name" value="RT_LTR"/>
    <property type="match status" value="1"/>
</dbReference>
<dbReference type="InterPro" id="IPR043502">
    <property type="entry name" value="DNA/RNA_pol_sf"/>
</dbReference>
<evidence type="ECO:0000256" key="2">
    <source>
        <dbReference type="ARBA" id="ARBA00022695"/>
    </source>
</evidence>
<dbReference type="PANTHER" id="PTHR37984:SF5">
    <property type="entry name" value="PROTEIN NYNRIN-LIKE"/>
    <property type="match status" value="1"/>
</dbReference>
<feature type="domain" description="Reverse transcriptase" evidence="8">
    <location>
        <begin position="371"/>
        <end position="460"/>
    </location>
</feature>
<feature type="non-terminal residue" evidence="10">
    <location>
        <position position="1"/>
    </location>
</feature>
<evidence type="ECO:0000256" key="1">
    <source>
        <dbReference type="ARBA" id="ARBA00022679"/>
    </source>
</evidence>
<dbReference type="Pfam" id="PF17917">
    <property type="entry name" value="RT_RNaseH"/>
    <property type="match status" value="1"/>
</dbReference>
<dbReference type="OrthoDB" id="2369050at2759"/>
<dbReference type="EMBL" id="JANBPK010001299">
    <property type="protein sequence ID" value="KAJ2923658.1"/>
    <property type="molecule type" value="Genomic_DNA"/>
</dbReference>
<keyword evidence="11" id="KW-1185">Reference proteome</keyword>
<dbReference type="GO" id="GO:0003964">
    <property type="term" value="F:RNA-directed DNA polymerase activity"/>
    <property type="evidence" value="ECO:0007669"/>
    <property type="project" value="UniProtKB-KW"/>
</dbReference>
<dbReference type="Gene3D" id="3.10.10.10">
    <property type="entry name" value="HIV Type 1 Reverse Transcriptase, subunit A, domain 1"/>
    <property type="match status" value="1"/>
</dbReference>
<dbReference type="Pfam" id="PF00078">
    <property type="entry name" value="RVT_1"/>
    <property type="match status" value="1"/>
</dbReference>
<dbReference type="SUPFAM" id="SSF56672">
    <property type="entry name" value="DNA/RNA polymerases"/>
    <property type="match status" value="1"/>
</dbReference>
<dbReference type="GO" id="GO:0004519">
    <property type="term" value="F:endonuclease activity"/>
    <property type="evidence" value="ECO:0007669"/>
    <property type="project" value="UniProtKB-KW"/>
</dbReference>
<feature type="region of interest" description="Disordered" evidence="7">
    <location>
        <begin position="207"/>
        <end position="237"/>
    </location>
</feature>
<keyword evidence="3" id="KW-0540">Nuclease</keyword>
<sequence length="790" mass="89158">MAPTFAKSIRSSSNKNPPTLSAGKVTSDVLKTWERGCVAYFSQRKVAADEQVGQVLDSFEETRTINWIGHRREDLTKLKFLDFMKILRKHALENEWYLELKKKLQRRTQGEDETFEDFANEVCHWNTLLIDAPKSSFLNERLHEILLAGAHNNINELYLASKLPDKYASAEWDNVEADVLNDWIADVIKVNQRVANERKRARRLLEERKQKGKKFGSGGGSGANAAQGGPAGGDSTTKKVWIPALTEEERKILQKHRGCFKCRAYYAGHGYKDCENGFPKKHEPITDAAGMAARPAGFKSPTKKVLPVGAVVGSSVIFESDSEESVGEDSEGDRDELMDDIVTRYPVWMTSSQIVTKVKPKHIPLTAVMTPFGLYEFVVMPMGFRNAPSIHQRRVSRALKQYIGKFCHVYLDDIIIWSSSMEEHLGHVRLVLEALRAHKLYLNPKKCKFLQTAINFLGHIVSADGIKPDGSKVERILSWPMPSSSTDVRKFLGLVRYLANFLPNLADHTTVLNTLTTKECDKVFPSWTEKHQTAFDAIKALVTSPECLTVIDHANPGLNKIFVTTDASDTRMGAVLSCGPSWKEARPVAFDSMPFRGAELNYPVHEKELLAIVNALKKWRADLLGTEFFIYTDHRTLENFHKQRDFSRRQARWMEYMSQFDGRIVYVKGEDNSVADALSRIPTTEDIRTAEESAYRIFEEKYADEGDEVFSPAYLVCTILTVNRADTVCAITDLMTTRPTKSDPLSVQDVTMNEEFVTLLQEGYSMDPWCRKFESAARGMSSFVNKGAGA</sequence>
<gene>
    <name evidence="10" type="ORF">H1R20_g13436</name>
</gene>
<evidence type="ECO:0000256" key="5">
    <source>
        <dbReference type="ARBA" id="ARBA00022801"/>
    </source>
</evidence>
<dbReference type="CDD" id="cd09274">
    <property type="entry name" value="RNase_HI_RT_Ty3"/>
    <property type="match status" value="1"/>
</dbReference>
<proteinExistence type="predicted"/>
<evidence type="ECO:0000313" key="10">
    <source>
        <dbReference type="EMBL" id="KAJ2923658.1"/>
    </source>
</evidence>
<dbReference type="GO" id="GO:0016787">
    <property type="term" value="F:hydrolase activity"/>
    <property type="evidence" value="ECO:0007669"/>
    <property type="project" value="UniProtKB-KW"/>
</dbReference>
<feature type="domain" description="Reverse transcriptase RNase H-like" evidence="9">
    <location>
        <begin position="560"/>
        <end position="660"/>
    </location>
</feature>
<keyword evidence="5" id="KW-0378">Hydrolase</keyword>
<feature type="region of interest" description="Disordered" evidence="7">
    <location>
        <begin position="1"/>
        <end position="23"/>
    </location>
</feature>
<evidence type="ECO:0000259" key="8">
    <source>
        <dbReference type="Pfam" id="PF00078"/>
    </source>
</evidence>
<keyword evidence="2" id="KW-0548">Nucleotidyltransferase</keyword>
<dbReference type="InterPro" id="IPR000477">
    <property type="entry name" value="RT_dom"/>
</dbReference>
<keyword evidence="6" id="KW-0695">RNA-directed DNA polymerase</keyword>
<keyword evidence="1" id="KW-0808">Transferase</keyword>
<evidence type="ECO:0000256" key="3">
    <source>
        <dbReference type="ARBA" id="ARBA00022722"/>
    </source>
</evidence>
<accession>A0A9W8J3P6</accession>
<dbReference type="Gene3D" id="3.30.70.270">
    <property type="match status" value="2"/>
</dbReference>
<evidence type="ECO:0000256" key="6">
    <source>
        <dbReference type="ARBA" id="ARBA00022918"/>
    </source>
</evidence>
<dbReference type="PANTHER" id="PTHR37984">
    <property type="entry name" value="PROTEIN CBG26694"/>
    <property type="match status" value="1"/>
</dbReference>
<name>A0A9W8J3P6_9AGAR</name>
<comment type="caution">
    <text evidence="10">The sequence shown here is derived from an EMBL/GenBank/DDBJ whole genome shotgun (WGS) entry which is preliminary data.</text>
</comment>
<dbReference type="InterPro" id="IPR041373">
    <property type="entry name" value="RT_RNaseH"/>
</dbReference>
<keyword evidence="4" id="KW-0255">Endonuclease</keyword>
<protein>
    <recommendedName>
        <fullName evidence="12">Reverse transcriptase domain-containing protein</fullName>
    </recommendedName>
</protein>
<dbReference type="AlphaFoldDB" id="A0A9W8J3P6"/>
<evidence type="ECO:0000313" key="11">
    <source>
        <dbReference type="Proteomes" id="UP001140091"/>
    </source>
</evidence>